<dbReference type="EMBL" id="JAQIFT010000074">
    <property type="protein sequence ID" value="MDA3734167.1"/>
    <property type="molecule type" value="Genomic_DNA"/>
</dbReference>
<dbReference type="CDD" id="cd07344">
    <property type="entry name" value="M48_yhfN_like"/>
    <property type="match status" value="1"/>
</dbReference>
<dbReference type="RefSeq" id="WP_271013778.1">
    <property type="nucleotide sequence ID" value="NZ_JAQIFT010000074.1"/>
</dbReference>
<dbReference type="PANTHER" id="PTHR30399">
    <property type="entry name" value="UNCHARACTERIZED PROTEIN YGJP"/>
    <property type="match status" value="1"/>
</dbReference>
<gene>
    <name evidence="2" type="ORF">PBV87_22090</name>
</gene>
<evidence type="ECO:0000313" key="3">
    <source>
        <dbReference type="Proteomes" id="UP001169242"/>
    </source>
</evidence>
<keyword evidence="3" id="KW-1185">Reference proteome</keyword>
<protein>
    <submittedName>
        <fullName evidence="2">SprT family zinc-dependent metalloprotease</fullName>
    </submittedName>
</protein>
<comment type="caution">
    <text evidence="2">The sequence shown here is derived from an EMBL/GenBank/DDBJ whole genome shotgun (WGS) entry which is preliminary data.</text>
</comment>
<organism evidence="2 3">
    <name type="scientific">Holtiella tumoricola</name>
    <dbReference type="NCBI Taxonomy" id="3018743"/>
    <lineage>
        <taxon>Bacteria</taxon>
        <taxon>Bacillati</taxon>
        <taxon>Bacillota</taxon>
        <taxon>Clostridia</taxon>
        <taxon>Lachnospirales</taxon>
        <taxon>Cellulosilyticaceae</taxon>
        <taxon>Holtiella</taxon>
    </lineage>
</organism>
<accession>A0AA42DTI2</accession>
<reference evidence="2" key="1">
    <citation type="journal article" date="2023" name="Int. J. Syst. Evol. Microbiol.">
        <title>&lt;i&gt;Holtiella tumoricola&lt;/i&gt; gen. nov. sp. nov., isolated from a human clinical sample.</title>
        <authorList>
            <person name="Allen-Vercoe E."/>
            <person name="Daigneault M.C."/>
            <person name="Vancuren S.J."/>
            <person name="Cochrane K."/>
            <person name="O'Neal L.L."/>
            <person name="Sankaranarayanan K."/>
            <person name="Lawson P.A."/>
        </authorList>
    </citation>
    <scope>NUCLEOTIDE SEQUENCE</scope>
    <source>
        <strain evidence="2">CC70A</strain>
    </source>
</reference>
<dbReference type="Proteomes" id="UP001169242">
    <property type="component" value="Unassembled WGS sequence"/>
</dbReference>
<dbReference type="InterPro" id="IPR053136">
    <property type="entry name" value="UTP_pyrophosphatase-like"/>
</dbReference>
<feature type="domain" description="YgjP-like metallopeptidase" evidence="1">
    <location>
        <begin position="10"/>
        <end position="215"/>
    </location>
</feature>
<dbReference type="Gene3D" id="3.30.2010.10">
    <property type="entry name" value="Metalloproteases ('zincins'), catalytic domain"/>
    <property type="match status" value="1"/>
</dbReference>
<dbReference type="Pfam" id="PF01863">
    <property type="entry name" value="YgjP-like"/>
    <property type="match status" value="1"/>
</dbReference>
<keyword evidence="2" id="KW-0378">Hydrolase</keyword>
<evidence type="ECO:0000259" key="1">
    <source>
        <dbReference type="Pfam" id="PF01863"/>
    </source>
</evidence>
<dbReference type="InterPro" id="IPR002725">
    <property type="entry name" value="YgjP-like_metallopeptidase"/>
</dbReference>
<dbReference type="PANTHER" id="PTHR30399:SF1">
    <property type="entry name" value="UTP PYROPHOSPHATASE"/>
    <property type="match status" value="1"/>
</dbReference>
<dbReference type="AlphaFoldDB" id="A0AA42DTI2"/>
<evidence type="ECO:0000313" key="2">
    <source>
        <dbReference type="EMBL" id="MDA3734167.1"/>
    </source>
</evidence>
<proteinExistence type="predicted"/>
<keyword evidence="2" id="KW-0645">Protease</keyword>
<name>A0AA42DTI2_9FIRM</name>
<sequence length="222" mass="26317">MYKLVRQKRKTLAIYIQDDLTVLVKAPYTINSKMIDEFVAKHQEWINKTVEEKQQRLQAKDWLAKREILYLGDKLAVEIEESLTLKSTITTSDKHFIIITPNKNDLFLIKKQVEMYMKKQALKLLTQFTQEYCDLLGCKYERITIRKQKTRWGSCSARGTLSYNVRLIGAPIEVIRYVALHEVVHLIHFDHSKAFWHTIEQIMPDYKLRQNYLKENANILNI</sequence>
<dbReference type="GO" id="GO:0008237">
    <property type="term" value="F:metallopeptidase activity"/>
    <property type="evidence" value="ECO:0007669"/>
    <property type="project" value="UniProtKB-KW"/>
</dbReference>
<keyword evidence="2" id="KW-0482">Metalloprotease</keyword>